<evidence type="ECO:0000256" key="3">
    <source>
        <dbReference type="ARBA" id="ARBA00023082"/>
    </source>
</evidence>
<dbReference type="Pfam" id="PF04542">
    <property type="entry name" value="Sigma70_r2"/>
    <property type="match status" value="1"/>
</dbReference>
<dbReference type="InterPro" id="IPR000838">
    <property type="entry name" value="RNA_pol_sigma70_ECF_CS"/>
</dbReference>
<evidence type="ECO:0000313" key="10">
    <source>
        <dbReference type="Proteomes" id="UP000252731"/>
    </source>
</evidence>
<keyword evidence="5 6" id="KW-0804">Transcription</keyword>
<accession>A0A366K273</accession>
<organism evidence="9 10">
    <name type="scientific">Cytobacillus firmus</name>
    <name type="common">Bacillus firmus</name>
    <dbReference type="NCBI Taxonomy" id="1399"/>
    <lineage>
        <taxon>Bacteria</taxon>
        <taxon>Bacillati</taxon>
        <taxon>Bacillota</taxon>
        <taxon>Bacilli</taxon>
        <taxon>Bacillales</taxon>
        <taxon>Bacillaceae</taxon>
        <taxon>Cytobacillus</taxon>
    </lineage>
</organism>
<dbReference type="Proteomes" id="UP000252731">
    <property type="component" value="Unassembled WGS sequence"/>
</dbReference>
<dbReference type="GO" id="GO:0006950">
    <property type="term" value="P:response to stress"/>
    <property type="evidence" value="ECO:0007669"/>
    <property type="project" value="UniProtKB-ARBA"/>
</dbReference>
<dbReference type="Pfam" id="PF08281">
    <property type="entry name" value="Sigma70_r4_2"/>
    <property type="match status" value="1"/>
</dbReference>
<evidence type="ECO:0000256" key="1">
    <source>
        <dbReference type="ARBA" id="ARBA00010641"/>
    </source>
</evidence>
<keyword evidence="2 6" id="KW-0805">Transcription regulation</keyword>
<dbReference type="EMBL" id="QNSF01000002">
    <property type="protein sequence ID" value="RBP95780.1"/>
    <property type="molecule type" value="Genomic_DNA"/>
</dbReference>
<dbReference type="STRING" id="1399.VL14_17660"/>
<evidence type="ECO:0000259" key="7">
    <source>
        <dbReference type="Pfam" id="PF04542"/>
    </source>
</evidence>
<dbReference type="InterPro" id="IPR007627">
    <property type="entry name" value="RNA_pol_sigma70_r2"/>
</dbReference>
<dbReference type="GO" id="GO:0003677">
    <property type="term" value="F:DNA binding"/>
    <property type="evidence" value="ECO:0007669"/>
    <property type="project" value="UniProtKB-KW"/>
</dbReference>
<evidence type="ECO:0000259" key="8">
    <source>
        <dbReference type="Pfam" id="PF08281"/>
    </source>
</evidence>
<gene>
    <name evidence="9" type="ORF">DFO70_102105</name>
</gene>
<dbReference type="NCBIfam" id="TIGR02937">
    <property type="entry name" value="sigma70-ECF"/>
    <property type="match status" value="1"/>
</dbReference>
<dbReference type="PROSITE" id="PS01063">
    <property type="entry name" value="SIGMA70_ECF"/>
    <property type="match status" value="1"/>
</dbReference>
<dbReference type="PANTHER" id="PTHR43133">
    <property type="entry name" value="RNA POLYMERASE ECF-TYPE SIGMA FACTO"/>
    <property type="match status" value="1"/>
</dbReference>
<keyword evidence="10" id="KW-1185">Reference proteome</keyword>
<feature type="domain" description="RNA polymerase sigma-70 region 2" evidence="7">
    <location>
        <begin position="14"/>
        <end position="79"/>
    </location>
</feature>
<evidence type="ECO:0000256" key="4">
    <source>
        <dbReference type="ARBA" id="ARBA00023125"/>
    </source>
</evidence>
<protein>
    <recommendedName>
        <fullName evidence="6">RNA polymerase sigma factor</fullName>
    </recommendedName>
</protein>
<dbReference type="InterPro" id="IPR013249">
    <property type="entry name" value="RNA_pol_sigma70_r4_t2"/>
</dbReference>
<dbReference type="SUPFAM" id="SSF88659">
    <property type="entry name" value="Sigma3 and sigma4 domains of RNA polymerase sigma factors"/>
    <property type="match status" value="1"/>
</dbReference>
<dbReference type="PANTHER" id="PTHR43133:SF60">
    <property type="entry name" value="RNA POLYMERASE SIGMA FACTOR SIGV"/>
    <property type="match status" value="1"/>
</dbReference>
<evidence type="ECO:0000256" key="5">
    <source>
        <dbReference type="ARBA" id="ARBA00023163"/>
    </source>
</evidence>
<comment type="similarity">
    <text evidence="1 6">Belongs to the sigma-70 factor family. ECF subfamily.</text>
</comment>
<dbReference type="InterPro" id="IPR013325">
    <property type="entry name" value="RNA_pol_sigma_r2"/>
</dbReference>
<dbReference type="InterPro" id="IPR014284">
    <property type="entry name" value="RNA_pol_sigma-70_dom"/>
</dbReference>
<dbReference type="InterPro" id="IPR036388">
    <property type="entry name" value="WH-like_DNA-bd_sf"/>
</dbReference>
<keyword evidence="4 6" id="KW-0238">DNA-binding</keyword>
<reference evidence="9 10" key="1">
    <citation type="submission" date="2018-06" db="EMBL/GenBank/DDBJ databases">
        <title>Freshwater and sediment microbial communities from various areas in North America, analyzing microbe dynamics in response to fracking.</title>
        <authorList>
            <person name="Lamendella R."/>
        </authorList>
    </citation>
    <scope>NUCLEOTIDE SEQUENCE [LARGE SCALE GENOMIC DNA]</scope>
    <source>
        <strain evidence="9 10">14_TX</strain>
    </source>
</reference>
<dbReference type="RefSeq" id="WP_243856105.1">
    <property type="nucleotide sequence ID" value="NZ_QNSF01000002.1"/>
</dbReference>
<evidence type="ECO:0000313" key="9">
    <source>
        <dbReference type="EMBL" id="RBP95780.1"/>
    </source>
</evidence>
<comment type="caution">
    <text evidence="9">The sequence shown here is derived from an EMBL/GenBank/DDBJ whole genome shotgun (WGS) entry which is preliminary data.</text>
</comment>
<evidence type="ECO:0000256" key="2">
    <source>
        <dbReference type="ARBA" id="ARBA00023015"/>
    </source>
</evidence>
<name>A0A366K273_CYTFI</name>
<dbReference type="InterPro" id="IPR039425">
    <property type="entry name" value="RNA_pol_sigma-70-like"/>
</dbReference>
<dbReference type="SUPFAM" id="SSF88946">
    <property type="entry name" value="Sigma2 domain of RNA polymerase sigma factors"/>
    <property type="match status" value="1"/>
</dbReference>
<evidence type="ECO:0000256" key="6">
    <source>
        <dbReference type="RuleBase" id="RU000716"/>
    </source>
</evidence>
<proteinExistence type="inferred from homology"/>
<dbReference type="InterPro" id="IPR013324">
    <property type="entry name" value="RNA_pol_sigma_r3/r4-like"/>
</dbReference>
<feature type="domain" description="RNA polymerase sigma factor 70 region 4 type 2" evidence="8">
    <location>
        <begin position="111"/>
        <end position="163"/>
    </location>
</feature>
<dbReference type="AlphaFoldDB" id="A0A366K273"/>
<dbReference type="Gene3D" id="1.10.1740.10">
    <property type="match status" value="1"/>
</dbReference>
<dbReference type="GO" id="GO:0006352">
    <property type="term" value="P:DNA-templated transcription initiation"/>
    <property type="evidence" value="ECO:0007669"/>
    <property type="project" value="InterPro"/>
</dbReference>
<dbReference type="Gene3D" id="1.10.10.10">
    <property type="entry name" value="Winged helix-like DNA-binding domain superfamily/Winged helix DNA-binding domain"/>
    <property type="match status" value="1"/>
</dbReference>
<dbReference type="GO" id="GO:0016987">
    <property type="term" value="F:sigma factor activity"/>
    <property type="evidence" value="ECO:0007669"/>
    <property type="project" value="UniProtKB-KW"/>
</dbReference>
<sequence>MIKPSMDMREICRLYNKRLYHIAYNITRDHYLAQDVVQESLLKAYKKMDSIDDQEKLGAWLSSIATRTAIDFVRKERRTYERIQDSVDFENCMESKYIDAGQEAEVNLLEEQIYAYVDSLSYEQKRVFLLKTKHGLKEKEIADILHLNPNTVKTKLYRVRQHLREILGDRYLA</sequence>
<keyword evidence="3 6" id="KW-0731">Sigma factor</keyword>